<accession>A0A0F9HF17</accession>
<proteinExistence type="predicted"/>
<sequence length="292" mass="31150">MGLYPKVEESISSGLPQDPDGQIFYVDSQEGTNSLAGGRGTRREKPFETITYALAQCVDNRNDVIFVTTAVQVEDQPIVVNKTAVHIIGLPNNSPRGANEARCWIFPDSHVSGGVFTISAGDVVIKNFMLWGTAGEPCIDFGVDAQGVRQTIVDCSFHLGSYGIKTGPAANQPSHYLAILGCHFGPTLTSGGILHASNGSWPLIEDCYFESIAMPNISVTGGIAAGRIRRCQFMLTADDTIGGAIDMGNGTRWIISDNDANDATPTALSTNPYRDTPNTNAWFRNTVGGAGF</sequence>
<organism evidence="1">
    <name type="scientific">marine sediment metagenome</name>
    <dbReference type="NCBI Taxonomy" id="412755"/>
    <lineage>
        <taxon>unclassified sequences</taxon>
        <taxon>metagenomes</taxon>
        <taxon>ecological metagenomes</taxon>
    </lineage>
</organism>
<dbReference type="InterPro" id="IPR011050">
    <property type="entry name" value="Pectin_lyase_fold/virulence"/>
</dbReference>
<gene>
    <name evidence="1" type="ORF">LCGC14_2072280</name>
</gene>
<evidence type="ECO:0008006" key="2">
    <source>
        <dbReference type="Google" id="ProtNLM"/>
    </source>
</evidence>
<reference evidence="1" key="1">
    <citation type="journal article" date="2015" name="Nature">
        <title>Complex archaea that bridge the gap between prokaryotes and eukaryotes.</title>
        <authorList>
            <person name="Spang A."/>
            <person name="Saw J.H."/>
            <person name="Jorgensen S.L."/>
            <person name="Zaremba-Niedzwiedzka K."/>
            <person name="Martijn J."/>
            <person name="Lind A.E."/>
            <person name="van Eijk R."/>
            <person name="Schleper C."/>
            <person name="Guy L."/>
            <person name="Ettema T.J."/>
        </authorList>
    </citation>
    <scope>NUCLEOTIDE SEQUENCE</scope>
</reference>
<feature type="non-terminal residue" evidence="1">
    <location>
        <position position="292"/>
    </location>
</feature>
<dbReference type="Gene3D" id="2.160.20.10">
    <property type="entry name" value="Single-stranded right-handed beta-helix, Pectin lyase-like"/>
    <property type="match status" value="1"/>
</dbReference>
<dbReference type="EMBL" id="LAZR01024881">
    <property type="protein sequence ID" value="KKL73697.1"/>
    <property type="molecule type" value="Genomic_DNA"/>
</dbReference>
<name>A0A0F9HF17_9ZZZZ</name>
<protein>
    <recommendedName>
        <fullName evidence="2">Right handed beta helix domain-containing protein</fullName>
    </recommendedName>
</protein>
<dbReference type="InterPro" id="IPR012334">
    <property type="entry name" value="Pectin_lyas_fold"/>
</dbReference>
<dbReference type="AlphaFoldDB" id="A0A0F9HF17"/>
<dbReference type="SUPFAM" id="SSF51126">
    <property type="entry name" value="Pectin lyase-like"/>
    <property type="match status" value="1"/>
</dbReference>
<evidence type="ECO:0000313" key="1">
    <source>
        <dbReference type="EMBL" id="KKL73697.1"/>
    </source>
</evidence>
<comment type="caution">
    <text evidence="1">The sequence shown here is derived from an EMBL/GenBank/DDBJ whole genome shotgun (WGS) entry which is preliminary data.</text>
</comment>